<name>A0AAD1WSF8_PELCU</name>
<dbReference type="InterPro" id="IPR029071">
    <property type="entry name" value="Ubiquitin-like_domsf"/>
</dbReference>
<dbReference type="InterPro" id="IPR033593">
    <property type="entry name" value="N-RASSF"/>
</dbReference>
<dbReference type="EMBL" id="OW240924">
    <property type="protein sequence ID" value="CAH2326813.1"/>
    <property type="molecule type" value="Genomic_DNA"/>
</dbReference>
<accession>A0AAD1WSF8</accession>
<organism evidence="2 3">
    <name type="scientific">Pelobates cultripes</name>
    <name type="common">Western spadefoot toad</name>
    <dbReference type="NCBI Taxonomy" id="61616"/>
    <lineage>
        <taxon>Eukaryota</taxon>
        <taxon>Metazoa</taxon>
        <taxon>Chordata</taxon>
        <taxon>Craniata</taxon>
        <taxon>Vertebrata</taxon>
        <taxon>Euteleostomi</taxon>
        <taxon>Amphibia</taxon>
        <taxon>Batrachia</taxon>
        <taxon>Anura</taxon>
        <taxon>Pelobatoidea</taxon>
        <taxon>Pelobatidae</taxon>
        <taxon>Pelobates</taxon>
    </lineage>
</organism>
<dbReference type="SMART" id="SM00314">
    <property type="entry name" value="RA"/>
    <property type="match status" value="1"/>
</dbReference>
<gene>
    <name evidence="2" type="ORF">PECUL_23A038453</name>
</gene>
<dbReference type="GO" id="GO:0007165">
    <property type="term" value="P:signal transduction"/>
    <property type="evidence" value="ECO:0007669"/>
    <property type="project" value="InterPro"/>
</dbReference>
<dbReference type="PROSITE" id="PS50200">
    <property type="entry name" value="RA"/>
    <property type="match status" value="1"/>
</dbReference>
<proteinExistence type="predicted"/>
<dbReference type="InterPro" id="IPR000159">
    <property type="entry name" value="RA_dom"/>
</dbReference>
<dbReference type="PANTHER" id="PTHR15286">
    <property type="entry name" value="RAS-ASSOCIATING DOMAIN CONTAINING PROTEIN"/>
    <property type="match status" value="1"/>
</dbReference>
<protein>
    <submittedName>
        <fullName evidence="2">Ras association domain-containing 9 isoform X2</fullName>
    </submittedName>
</protein>
<feature type="domain" description="Ras-associating" evidence="1">
    <location>
        <begin position="4"/>
        <end position="99"/>
    </location>
</feature>
<evidence type="ECO:0000313" key="3">
    <source>
        <dbReference type="Proteomes" id="UP001295444"/>
    </source>
</evidence>
<reference evidence="2" key="1">
    <citation type="submission" date="2022-03" db="EMBL/GenBank/DDBJ databases">
        <authorList>
            <person name="Alioto T."/>
            <person name="Alioto T."/>
            <person name="Gomez Garrido J."/>
        </authorList>
    </citation>
    <scope>NUCLEOTIDE SEQUENCE</scope>
</reference>
<evidence type="ECO:0000259" key="1">
    <source>
        <dbReference type="PROSITE" id="PS50200"/>
    </source>
</evidence>
<dbReference type="PANTHER" id="PTHR15286:SF10">
    <property type="entry name" value="RAS ASSOCIATION DOMAIN-CONTAINING PROTEIN 9"/>
    <property type="match status" value="1"/>
</dbReference>
<keyword evidence="3" id="KW-1185">Reference proteome</keyword>
<dbReference type="Gene3D" id="3.10.20.90">
    <property type="entry name" value="Phosphatidylinositol 3-kinase Catalytic Subunit, Chain A, domain 1"/>
    <property type="match status" value="1"/>
</dbReference>
<evidence type="ECO:0000313" key="2">
    <source>
        <dbReference type="EMBL" id="CAH2326813.1"/>
    </source>
</evidence>
<dbReference type="AlphaFoldDB" id="A0AAD1WSF8"/>
<dbReference type="Proteomes" id="UP001295444">
    <property type="component" value="Chromosome 13"/>
</dbReference>
<dbReference type="SUPFAM" id="SSF54236">
    <property type="entry name" value="Ubiquitin-like"/>
    <property type="match status" value="1"/>
</dbReference>
<sequence>MEHEERQIVVWTGQEEKIVCGLTKRTTSADVVQALLDSHKATALNSSFILGDKHREYCIVEKWRGFERILPPYTKIWKLWKAWGKEKVNLTFVLVKADTFLGIPIWRMSEAKVIPSSEKNNLDYCSTHYVKSLPFDKQKRIVKKAFRKLAKIKKEIDFTDANNAETLIHIIVSQDNTIKQQIWRIHEIDKEIEASKANLHLIKVEDSVMNDVHNSYLKIFDSSTTNCSPKKVFPLEKKTKHKELELDEQLIYHQKLIDRLSAEIEEEISSLCKKQNGDGIIFSEEGRQKLDEFNLESVKDELEDSLQVGLKLHTMFNSVQKDIKYNDSLLLRKQKEYKHLEEDLKSLSITVETSPLHFTPYQAERDYMVNSSKTNDFTMKFSSLKTHDTDSDTGISSTHSQD</sequence>